<feature type="region of interest" description="Disordered" evidence="1">
    <location>
        <begin position="202"/>
        <end position="232"/>
    </location>
</feature>
<proteinExistence type="predicted"/>
<dbReference type="Proteomes" id="UP000095280">
    <property type="component" value="Unplaced"/>
</dbReference>
<keyword evidence="2" id="KW-1185">Reference proteome</keyword>
<organism evidence="2 3">
    <name type="scientific">Macrostomum lignano</name>
    <dbReference type="NCBI Taxonomy" id="282301"/>
    <lineage>
        <taxon>Eukaryota</taxon>
        <taxon>Metazoa</taxon>
        <taxon>Spiralia</taxon>
        <taxon>Lophotrochozoa</taxon>
        <taxon>Platyhelminthes</taxon>
        <taxon>Rhabditophora</taxon>
        <taxon>Macrostomorpha</taxon>
        <taxon>Macrostomida</taxon>
        <taxon>Macrostomidae</taxon>
        <taxon>Macrostomum</taxon>
    </lineage>
</organism>
<evidence type="ECO:0000313" key="2">
    <source>
        <dbReference type="Proteomes" id="UP000095280"/>
    </source>
</evidence>
<feature type="region of interest" description="Disordered" evidence="1">
    <location>
        <begin position="1"/>
        <end position="72"/>
    </location>
</feature>
<feature type="compositionally biased region" description="Polar residues" evidence="1">
    <location>
        <begin position="1"/>
        <end position="15"/>
    </location>
</feature>
<feature type="compositionally biased region" description="Polar residues" evidence="1">
    <location>
        <begin position="63"/>
        <end position="72"/>
    </location>
</feature>
<sequence>RTNSGAMQASPQRVDNTGAFAGGDPAYSGDFDASTAVPHSARGIHSVKSRAAQQKLQQQQQQPTGPLSNNRMRTLTMSTPHLTQNPKHAHFNFVNHLALRDHTGSNRAIAQPAMVAVVPLALQPCFAGTSLALLPSAVGYNQQQQQQLVQMQTGQCEQQQLQDPQSWWGGGGSRASLATEQRGWRQRIASVQLVRSPLNRKCETGNGKSATPTASAEEAEPEQHGCCSDSRRRRLNTADSVFRAITPSPL</sequence>
<accession>A0A1I8HPE3</accession>
<protein>
    <submittedName>
        <fullName evidence="3">HIPK3</fullName>
    </submittedName>
</protein>
<dbReference type="AlphaFoldDB" id="A0A1I8HPE3"/>
<name>A0A1I8HPE3_9PLAT</name>
<evidence type="ECO:0000313" key="3">
    <source>
        <dbReference type="WBParaSite" id="maker-uti_cns_0007085-snap-gene-0.4-mRNA-1"/>
    </source>
</evidence>
<feature type="compositionally biased region" description="Low complexity" evidence="1">
    <location>
        <begin position="53"/>
        <end position="62"/>
    </location>
</feature>
<reference evidence="3" key="1">
    <citation type="submission" date="2016-11" db="UniProtKB">
        <authorList>
            <consortium name="WormBaseParasite"/>
        </authorList>
    </citation>
    <scope>IDENTIFICATION</scope>
</reference>
<dbReference type="WBParaSite" id="maker-uti_cns_0007085-snap-gene-0.4-mRNA-1">
    <property type="protein sequence ID" value="maker-uti_cns_0007085-snap-gene-0.4-mRNA-1"/>
    <property type="gene ID" value="maker-uti_cns_0007085-snap-gene-0.4"/>
</dbReference>
<evidence type="ECO:0000256" key="1">
    <source>
        <dbReference type="SAM" id="MobiDB-lite"/>
    </source>
</evidence>